<organism evidence="1 2">
    <name type="scientific">Romanomermis culicivorax</name>
    <name type="common">Nematode worm</name>
    <dbReference type="NCBI Taxonomy" id="13658"/>
    <lineage>
        <taxon>Eukaryota</taxon>
        <taxon>Metazoa</taxon>
        <taxon>Ecdysozoa</taxon>
        <taxon>Nematoda</taxon>
        <taxon>Enoplea</taxon>
        <taxon>Dorylaimia</taxon>
        <taxon>Mermithida</taxon>
        <taxon>Mermithoidea</taxon>
        <taxon>Mermithidae</taxon>
        <taxon>Romanomermis</taxon>
    </lineage>
</organism>
<name>A0A915JE98_ROMCU</name>
<reference evidence="2" key="1">
    <citation type="submission" date="2022-11" db="UniProtKB">
        <authorList>
            <consortium name="WormBaseParasite"/>
        </authorList>
    </citation>
    <scope>IDENTIFICATION</scope>
</reference>
<accession>A0A915JE98</accession>
<dbReference type="WBParaSite" id="nRc.2.0.1.t24497-RA">
    <property type="protein sequence ID" value="nRc.2.0.1.t24497-RA"/>
    <property type="gene ID" value="nRc.2.0.1.g24497"/>
</dbReference>
<evidence type="ECO:0000313" key="1">
    <source>
        <dbReference type="Proteomes" id="UP000887565"/>
    </source>
</evidence>
<dbReference type="Proteomes" id="UP000887565">
    <property type="component" value="Unplaced"/>
</dbReference>
<sequence>MGYAELEEKTRRLFYGFFKLWSQSHIVLVRLEFDTELFENLLCSMPERFRQKSVVVKIELIRLNNKIPETKV</sequence>
<evidence type="ECO:0000313" key="2">
    <source>
        <dbReference type="WBParaSite" id="nRc.2.0.1.t24497-RA"/>
    </source>
</evidence>
<dbReference type="AlphaFoldDB" id="A0A915JE98"/>
<keyword evidence="1" id="KW-1185">Reference proteome</keyword>
<protein>
    <submittedName>
        <fullName evidence="2">Uncharacterized protein</fullName>
    </submittedName>
</protein>
<proteinExistence type="predicted"/>